<dbReference type="PANTHER" id="PTHR43134:SF3">
    <property type="entry name" value="FLAGELLAR BIOSYNTHESIS PROTEIN FLHF"/>
    <property type="match status" value="1"/>
</dbReference>
<evidence type="ECO:0000256" key="14">
    <source>
        <dbReference type="SAM" id="MobiDB-lite"/>
    </source>
</evidence>
<dbReference type="GO" id="GO:0003924">
    <property type="term" value="F:GTPase activity"/>
    <property type="evidence" value="ECO:0007669"/>
    <property type="project" value="UniProtKB-UniRule"/>
</dbReference>
<dbReference type="NCBIfam" id="TIGR03499">
    <property type="entry name" value="FlhF"/>
    <property type="match status" value="1"/>
</dbReference>
<keyword evidence="6" id="KW-0547">Nucleotide-binding</keyword>
<evidence type="ECO:0000256" key="2">
    <source>
        <dbReference type="ARBA" id="ARBA00008531"/>
    </source>
</evidence>
<dbReference type="AlphaFoldDB" id="A0A1F7WJT0"/>
<keyword evidence="8" id="KW-0653">Protein transport</keyword>
<keyword evidence="11" id="KW-1006">Bacterial flagellum protein export</keyword>
<dbReference type="InterPro" id="IPR027417">
    <property type="entry name" value="P-loop_NTPase"/>
</dbReference>
<name>A0A1F7WJT0_9BACT</name>
<evidence type="ECO:0000256" key="10">
    <source>
        <dbReference type="ARBA" id="ARBA00023136"/>
    </source>
</evidence>
<feature type="region of interest" description="Disordered" evidence="14">
    <location>
        <begin position="60"/>
        <end position="84"/>
    </location>
</feature>
<feature type="domain" description="SRP54-type proteins GTP-binding" evidence="16">
    <location>
        <begin position="262"/>
        <end position="455"/>
    </location>
</feature>
<reference evidence="17 18" key="1">
    <citation type="journal article" date="2016" name="Nat. Commun.">
        <title>Thousands of microbial genomes shed light on interconnected biogeochemical processes in an aquifer system.</title>
        <authorList>
            <person name="Anantharaman K."/>
            <person name="Brown C.T."/>
            <person name="Hug L.A."/>
            <person name="Sharon I."/>
            <person name="Castelle C.J."/>
            <person name="Probst A.J."/>
            <person name="Thomas B.C."/>
            <person name="Singh A."/>
            <person name="Wilkins M.J."/>
            <person name="Karaoz U."/>
            <person name="Brodie E.L."/>
            <person name="Williams K.H."/>
            <person name="Hubbard S.S."/>
            <person name="Banfield J.F."/>
        </authorList>
    </citation>
    <scope>NUCLEOTIDE SEQUENCE [LARGE SCALE GENOMIC DNA]</scope>
</reference>
<dbReference type="Gene3D" id="3.40.50.300">
    <property type="entry name" value="P-loop containing nucleotide triphosphate hydrolases"/>
    <property type="match status" value="1"/>
</dbReference>
<keyword evidence="17" id="KW-0282">Flagellum</keyword>
<dbReference type="GO" id="GO:0005886">
    <property type="term" value="C:plasma membrane"/>
    <property type="evidence" value="ECO:0007669"/>
    <property type="project" value="UniProtKB-SubCell"/>
</dbReference>
<keyword evidence="4" id="KW-0813">Transport</keyword>
<dbReference type="SMART" id="SM00382">
    <property type="entry name" value="AAA"/>
    <property type="match status" value="1"/>
</dbReference>
<gene>
    <name evidence="17" type="ORF">A2008_05045</name>
</gene>
<keyword evidence="7" id="KW-1005">Bacterial flagellum biogenesis</keyword>
<dbReference type="Proteomes" id="UP000178735">
    <property type="component" value="Unassembled WGS sequence"/>
</dbReference>
<comment type="function">
    <text evidence="12">Necessary for flagellar biosynthesis. May be involved in translocation of the flagellum.</text>
</comment>
<comment type="caution">
    <text evidence="17">The sequence shown here is derived from an EMBL/GenBank/DDBJ whole genome shotgun (WGS) entry which is preliminary data.</text>
</comment>
<dbReference type="EMBL" id="MGFH01000188">
    <property type="protein sequence ID" value="OGM03084.1"/>
    <property type="molecule type" value="Genomic_DNA"/>
</dbReference>
<dbReference type="STRING" id="1817813.A2008_05045"/>
<dbReference type="Gene3D" id="1.20.120.1380">
    <property type="entry name" value="Flagellar FlhF biosynthesis protein, N domain"/>
    <property type="match status" value="1"/>
</dbReference>
<dbReference type="GO" id="GO:0015031">
    <property type="term" value="P:protein transport"/>
    <property type="evidence" value="ECO:0007669"/>
    <property type="project" value="UniProtKB-KW"/>
</dbReference>
<evidence type="ECO:0000256" key="9">
    <source>
        <dbReference type="ARBA" id="ARBA00023134"/>
    </source>
</evidence>
<protein>
    <recommendedName>
        <fullName evidence="3 13">Flagellar biosynthesis protein FlhF</fullName>
    </recommendedName>
</protein>
<dbReference type="PANTHER" id="PTHR43134">
    <property type="entry name" value="SIGNAL RECOGNITION PARTICLE RECEPTOR SUBUNIT ALPHA"/>
    <property type="match status" value="1"/>
</dbReference>
<evidence type="ECO:0000313" key="17">
    <source>
        <dbReference type="EMBL" id="OGM03084.1"/>
    </source>
</evidence>
<evidence type="ECO:0000259" key="16">
    <source>
        <dbReference type="SMART" id="SM00962"/>
    </source>
</evidence>
<evidence type="ECO:0000256" key="11">
    <source>
        <dbReference type="ARBA" id="ARBA00023225"/>
    </source>
</evidence>
<evidence type="ECO:0000256" key="12">
    <source>
        <dbReference type="ARBA" id="ARBA00025337"/>
    </source>
</evidence>
<dbReference type="GO" id="GO:0006614">
    <property type="term" value="P:SRP-dependent cotranslational protein targeting to membrane"/>
    <property type="evidence" value="ECO:0007669"/>
    <property type="project" value="UniProtKB-UniRule"/>
</dbReference>
<evidence type="ECO:0000256" key="4">
    <source>
        <dbReference type="ARBA" id="ARBA00022448"/>
    </source>
</evidence>
<sequence length="460" mass="51654">MSLSRFYIAPNYFEAMKAAKAELGEDLLLINQRKVKVDAFFGFFGGKTMVEVEVQVDSEQAAPRRNAKQKNSPAAAPQKQTDEFIDPRSVYATAKQPQQQQTIETIKRNGYSQAVETAAAQQSFQPRPSPVRDDVATDKLMDMMRLMQQQLDTLSNKISKHPQQQVIISPPPAEMAGASRAPIYPPNLQRVYELLYRAEFSEPLLNKVMIDLQTIPEASKDDWEKLKEHLRKRLVGLCKTAPQITLNDAAPEIEGEAAPKMPKLVAFVGTTGVGKTTTLAKIATNLVLKAKKKAMLLTIDTYRVAATHQISTYADIIGVPYEIIYKESDFLPCIMRHQDVDVILIDTAGRSQKNNLEVLELRKFLYPGNNIEIEIFLVISSTIKYRDMQDIIKNFGKVNFNKLIFTKTDETTTWGPLLCLAAEAEKPIIYISNGQNVPDDIMPAEANYVVKKIIDNEENA</sequence>
<proteinExistence type="inferred from homology"/>
<comment type="subcellular location">
    <subcellularLocation>
        <location evidence="1">Cell membrane</location>
        <topology evidence="1">Peripheral membrane protein</topology>
        <orientation evidence="1">Cytoplasmic side</orientation>
    </subcellularLocation>
</comment>
<keyword evidence="5" id="KW-1003">Cell membrane</keyword>
<evidence type="ECO:0000256" key="8">
    <source>
        <dbReference type="ARBA" id="ARBA00022927"/>
    </source>
</evidence>
<dbReference type="InterPro" id="IPR000897">
    <property type="entry name" value="SRP54_GTPase_dom"/>
</dbReference>
<organism evidence="17 18">
    <name type="scientific">Candidatus Wallbacteria bacterium GWC2_49_35</name>
    <dbReference type="NCBI Taxonomy" id="1817813"/>
    <lineage>
        <taxon>Bacteria</taxon>
        <taxon>Candidatus Walliibacteriota</taxon>
    </lineage>
</organism>
<keyword evidence="17" id="KW-0966">Cell projection</keyword>
<feature type="domain" description="AAA+ ATPase" evidence="15">
    <location>
        <begin position="261"/>
        <end position="405"/>
    </location>
</feature>
<dbReference type="FunFam" id="3.40.50.300:FF:000695">
    <property type="entry name" value="Flagellar biosynthesis regulator FlhF"/>
    <property type="match status" value="1"/>
</dbReference>
<dbReference type="InterPro" id="IPR003593">
    <property type="entry name" value="AAA+_ATPase"/>
</dbReference>
<evidence type="ECO:0000256" key="7">
    <source>
        <dbReference type="ARBA" id="ARBA00022795"/>
    </source>
</evidence>
<evidence type="ECO:0000256" key="13">
    <source>
        <dbReference type="NCBIfam" id="TIGR03499"/>
    </source>
</evidence>
<dbReference type="GO" id="GO:0044781">
    <property type="term" value="P:bacterial-type flagellum organization"/>
    <property type="evidence" value="ECO:0007669"/>
    <property type="project" value="UniProtKB-UniRule"/>
</dbReference>
<evidence type="ECO:0000256" key="5">
    <source>
        <dbReference type="ARBA" id="ARBA00022475"/>
    </source>
</evidence>
<keyword evidence="17" id="KW-0969">Cilium</keyword>
<dbReference type="InterPro" id="IPR047040">
    <property type="entry name" value="FlhF__GTPase_dom"/>
</dbReference>
<evidence type="ECO:0000259" key="15">
    <source>
        <dbReference type="SMART" id="SM00382"/>
    </source>
</evidence>
<keyword evidence="9" id="KW-0342">GTP-binding</keyword>
<comment type="similarity">
    <text evidence="2">Belongs to the GTP-binding SRP family.</text>
</comment>
<dbReference type="GO" id="GO:0005047">
    <property type="term" value="F:signal recognition particle binding"/>
    <property type="evidence" value="ECO:0007669"/>
    <property type="project" value="TreeGrafter"/>
</dbReference>
<evidence type="ECO:0000256" key="3">
    <source>
        <dbReference type="ARBA" id="ARBA00014919"/>
    </source>
</evidence>
<dbReference type="GO" id="GO:0005525">
    <property type="term" value="F:GTP binding"/>
    <property type="evidence" value="ECO:0007669"/>
    <property type="project" value="UniProtKB-UniRule"/>
</dbReference>
<evidence type="ECO:0000256" key="6">
    <source>
        <dbReference type="ARBA" id="ARBA00022741"/>
    </source>
</evidence>
<dbReference type="Pfam" id="PF00448">
    <property type="entry name" value="SRP54"/>
    <property type="match status" value="1"/>
</dbReference>
<dbReference type="SUPFAM" id="SSF52540">
    <property type="entry name" value="P-loop containing nucleoside triphosphate hydrolases"/>
    <property type="match status" value="1"/>
</dbReference>
<dbReference type="CDD" id="cd17873">
    <property type="entry name" value="FlhF"/>
    <property type="match status" value="1"/>
</dbReference>
<evidence type="ECO:0000313" key="18">
    <source>
        <dbReference type="Proteomes" id="UP000178735"/>
    </source>
</evidence>
<evidence type="ECO:0000256" key="1">
    <source>
        <dbReference type="ARBA" id="ARBA00004413"/>
    </source>
</evidence>
<dbReference type="SMART" id="SM00962">
    <property type="entry name" value="SRP54"/>
    <property type="match status" value="1"/>
</dbReference>
<dbReference type="InterPro" id="IPR020006">
    <property type="entry name" value="FlhF"/>
</dbReference>
<keyword evidence="10" id="KW-0472">Membrane</keyword>
<accession>A0A1F7WJT0</accession>